<sequence>MEINDFWKKKIHFYFTEILDFDNDGRVSSKDVTGFKEMYKYMKKLKHDSPELDKFSKFLNVWISNILTVTNKKTGGHETSITQEDFRKYCEKIRVDLIGRKTWPSSLSYMSDYIDALFNILDTDNDKYISKKDFLSNSANAEDLKSREISWSFICDKDDHKKIDKKFFNELCIEFLVSTNPKDRGNWIFGTFRY</sequence>
<organism evidence="2 3">
    <name type="scientific">Brachionus plicatilis</name>
    <name type="common">Marine rotifer</name>
    <name type="synonym">Brachionus muelleri</name>
    <dbReference type="NCBI Taxonomy" id="10195"/>
    <lineage>
        <taxon>Eukaryota</taxon>
        <taxon>Metazoa</taxon>
        <taxon>Spiralia</taxon>
        <taxon>Gnathifera</taxon>
        <taxon>Rotifera</taxon>
        <taxon>Eurotatoria</taxon>
        <taxon>Monogononta</taxon>
        <taxon>Pseudotrocha</taxon>
        <taxon>Ploima</taxon>
        <taxon>Brachionidae</taxon>
        <taxon>Brachionus</taxon>
    </lineage>
</organism>
<dbReference type="PROSITE" id="PS00018">
    <property type="entry name" value="EF_HAND_1"/>
    <property type="match status" value="2"/>
</dbReference>
<name>A0A3M7QHK3_BRAPC</name>
<dbReference type="SUPFAM" id="SSF47473">
    <property type="entry name" value="EF-hand"/>
    <property type="match status" value="1"/>
</dbReference>
<dbReference type="OrthoDB" id="9974725at2759"/>
<dbReference type="AlphaFoldDB" id="A0A3M7QHK3"/>
<evidence type="ECO:0000313" key="3">
    <source>
        <dbReference type="Proteomes" id="UP000276133"/>
    </source>
</evidence>
<protein>
    <submittedName>
        <fullName evidence="2">Calcium sensor EFh</fullName>
    </submittedName>
</protein>
<evidence type="ECO:0000256" key="1">
    <source>
        <dbReference type="ARBA" id="ARBA00022837"/>
    </source>
</evidence>
<keyword evidence="1" id="KW-0106">Calcium</keyword>
<keyword evidence="3" id="KW-1185">Reference proteome</keyword>
<dbReference type="Gene3D" id="1.10.238.10">
    <property type="entry name" value="EF-hand"/>
    <property type="match status" value="1"/>
</dbReference>
<accession>A0A3M7QHK3</accession>
<comment type="caution">
    <text evidence="2">The sequence shown here is derived from an EMBL/GenBank/DDBJ whole genome shotgun (WGS) entry which is preliminary data.</text>
</comment>
<dbReference type="EMBL" id="REGN01006122">
    <property type="protein sequence ID" value="RNA10732.1"/>
    <property type="molecule type" value="Genomic_DNA"/>
</dbReference>
<dbReference type="InterPro" id="IPR011992">
    <property type="entry name" value="EF-hand-dom_pair"/>
</dbReference>
<dbReference type="Proteomes" id="UP000276133">
    <property type="component" value="Unassembled WGS sequence"/>
</dbReference>
<proteinExistence type="predicted"/>
<evidence type="ECO:0000313" key="2">
    <source>
        <dbReference type="EMBL" id="RNA10732.1"/>
    </source>
</evidence>
<gene>
    <name evidence="2" type="ORF">BpHYR1_002693</name>
</gene>
<reference evidence="2 3" key="1">
    <citation type="journal article" date="2018" name="Sci. Rep.">
        <title>Genomic signatures of local adaptation to the degree of environmental predictability in rotifers.</title>
        <authorList>
            <person name="Franch-Gras L."/>
            <person name="Hahn C."/>
            <person name="Garcia-Roger E.M."/>
            <person name="Carmona M.J."/>
            <person name="Serra M."/>
            <person name="Gomez A."/>
        </authorList>
    </citation>
    <scope>NUCLEOTIDE SEQUENCE [LARGE SCALE GENOMIC DNA]</scope>
    <source>
        <strain evidence="2">HYR1</strain>
    </source>
</reference>
<dbReference type="InterPro" id="IPR018247">
    <property type="entry name" value="EF_Hand_1_Ca_BS"/>
</dbReference>